<reference evidence="2 3" key="1">
    <citation type="submission" date="2021-01" db="EMBL/GenBank/DDBJ databases">
        <title>Genomic Encyclopedia of Type Strains, Phase IV (KMG-IV): sequencing the most valuable type-strain genomes for metagenomic binning, comparative biology and taxonomic classification.</title>
        <authorList>
            <person name="Goeker M."/>
        </authorList>
    </citation>
    <scope>NUCLEOTIDE SEQUENCE [LARGE SCALE GENOMIC DNA]</scope>
    <source>
        <strain evidence="2 3">DSM 24834</strain>
    </source>
</reference>
<dbReference type="Proteomes" id="UP001646157">
    <property type="component" value="Unassembled WGS sequence"/>
</dbReference>
<evidence type="ECO:0000313" key="2">
    <source>
        <dbReference type="EMBL" id="MBM7584357.1"/>
    </source>
</evidence>
<evidence type="ECO:0000313" key="3">
    <source>
        <dbReference type="Proteomes" id="UP001646157"/>
    </source>
</evidence>
<evidence type="ECO:0008006" key="4">
    <source>
        <dbReference type="Google" id="ProtNLM"/>
    </source>
</evidence>
<accession>A0ABS2N922</accession>
<gene>
    <name evidence="2" type="ORF">JOC86_000894</name>
</gene>
<feature type="signal peptide" evidence="1">
    <location>
        <begin position="1"/>
        <end position="24"/>
    </location>
</feature>
<comment type="caution">
    <text evidence="2">The sequence shown here is derived from an EMBL/GenBank/DDBJ whole genome shotgun (WGS) entry which is preliminary data.</text>
</comment>
<organism evidence="2 3">
    <name type="scientific">Rossellomorea pakistanensis</name>
    <dbReference type="NCBI Taxonomy" id="992288"/>
    <lineage>
        <taxon>Bacteria</taxon>
        <taxon>Bacillati</taxon>
        <taxon>Bacillota</taxon>
        <taxon>Bacilli</taxon>
        <taxon>Bacillales</taxon>
        <taxon>Bacillaceae</taxon>
        <taxon>Rossellomorea</taxon>
    </lineage>
</organism>
<keyword evidence="1" id="KW-0732">Signal</keyword>
<feature type="chain" id="PRO_5045991846" description="Lipoprotein" evidence="1">
    <location>
        <begin position="25"/>
        <end position="236"/>
    </location>
</feature>
<dbReference type="PROSITE" id="PS51257">
    <property type="entry name" value="PROKAR_LIPOPROTEIN"/>
    <property type="match status" value="1"/>
</dbReference>
<protein>
    <recommendedName>
        <fullName evidence="4">Lipoprotein</fullName>
    </recommendedName>
</protein>
<evidence type="ECO:0000256" key="1">
    <source>
        <dbReference type="SAM" id="SignalP"/>
    </source>
</evidence>
<dbReference type="RefSeq" id="WP_205168523.1">
    <property type="nucleotide sequence ID" value="NZ_JAFBDZ010000001.1"/>
</dbReference>
<keyword evidence="3" id="KW-1185">Reference proteome</keyword>
<name>A0ABS2N922_9BACI</name>
<dbReference type="EMBL" id="JAFBDZ010000001">
    <property type="protein sequence ID" value="MBM7584357.1"/>
    <property type="molecule type" value="Genomic_DNA"/>
</dbReference>
<sequence length="236" mass="27250">MKKKLLNALLLCLTASLLSGCLYPEENRTQNQVPYKDQLLTVQTAVEQFQKAEGGILPIKTRDESTPIYRKYPIDFKKIVPQYTAEIPGNAFENGGIFQYVLIDVEENPTVKLFDLRMAEKIREIKIRIKAQGYPPFKEEISKNVYTLNYKEIGYKEEPYVMSPYTNNNLPLLISGDGNIYVDYRPDLFQKIKEENLKPEQGEDIRNILVKDSEFVPAYSLPITVNKNNEPVFLMK</sequence>
<proteinExistence type="predicted"/>